<evidence type="ECO:0000256" key="1">
    <source>
        <dbReference type="SAM" id="MobiDB-lite"/>
    </source>
</evidence>
<organism evidence="2 3">
    <name type="scientific">Paenibacillus zeisoli</name>
    <dbReference type="NCBI Taxonomy" id="2496267"/>
    <lineage>
        <taxon>Bacteria</taxon>
        <taxon>Bacillati</taxon>
        <taxon>Bacillota</taxon>
        <taxon>Bacilli</taxon>
        <taxon>Bacillales</taxon>
        <taxon>Paenibacillaceae</taxon>
        <taxon>Paenibacillus</taxon>
    </lineage>
</organism>
<dbReference type="AlphaFoldDB" id="A0A433XQC5"/>
<dbReference type="RefSeq" id="WP_127197994.1">
    <property type="nucleotide sequence ID" value="NZ_RZNX01000001.1"/>
</dbReference>
<sequence>MENIRHGSRMVLITIVMICSLTFLNGCGMQETTGIPNDQQLFSFPVPEVPVTEDVYNPSVTEDVYSPGGEQLETWR</sequence>
<keyword evidence="3" id="KW-1185">Reference proteome</keyword>
<feature type="region of interest" description="Disordered" evidence="1">
    <location>
        <begin position="57"/>
        <end position="76"/>
    </location>
</feature>
<comment type="caution">
    <text evidence="2">The sequence shown here is derived from an EMBL/GenBank/DDBJ whole genome shotgun (WGS) entry which is preliminary data.</text>
</comment>
<reference evidence="2 3" key="1">
    <citation type="submission" date="2018-12" db="EMBL/GenBank/DDBJ databases">
        <authorList>
            <person name="Sun L."/>
            <person name="Chen Z."/>
        </authorList>
    </citation>
    <scope>NUCLEOTIDE SEQUENCE [LARGE SCALE GENOMIC DNA]</scope>
    <source>
        <strain evidence="2 3">3-5-3</strain>
    </source>
</reference>
<evidence type="ECO:0000313" key="2">
    <source>
        <dbReference type="EMBL" id="RUT36301.1"/>
    </source>
</evidence>
<dbReference type="EMBL" id="RZNX01000001">
    <property type="protein sequence ID" value="RUT36301.1"/>
    <property type="molecule type" value="Genomic_DNA"/>
</dbReference>
<name>A0A433XQC5_9BACL</name>
<protein>
    <submittedName>
        <fullName evidence="2">Uncharacterized protein</fullName>
    </submittedName>
</protein>
<dbReference type="Proteomes" id="UP000272464">
    <property type="component" value="Unassembled WGS sequence"/>
</dbReference>
<proteinExistence type="predicted"/>
<evidence type="ECO:0000313" key="3">
    <source>
        <dbReference type="Proteomes" id="UP000272464"/>
    </source>
</evidence>
<gene>
    <name evidence="2" type="ORF">EJP77_04740</name>
</gene>
<accession>A0A433XQC5</accession>